<dbReference type="AlphaFoldDB" id="A0A418YUR6"/>
<dbReference type="CDD" id="cd18809">
    <property type="entry name" value="SF1_C_RecD"/>
    <property type="match status" value="1"/>
</dbReference>
<dbReference type="Proteomes" id="UP000283469">
    <property type="component" value="Unassembled WGS sequence"/>
</dbReference>
<dbReference type="InterPro" id="IPR005053">
    <property type="entry name" value="MobA_MobL"/>
</dbReference>
<organism evidence="5 6">
    <name type="scientific">Sphingobium terrigena</name>
    <dbReference type="NCBI Taxonomy" id="2304063"/>
    <lineage>
        <taxon>Bacteria</taxon>
        <taxon>Pseudomonadati</taxon>
        <taxon>Pseudomonadota</taxon>
        <taxon>Alphaproteobacteria</taxon>
        <taxon>Sphingomonadales</taxon>
        <taxon>Sphingomonadaceae</taxon>
        <taxon>Sphingobium</taxon>
    </lineage>
</organism>
<accession>A0A418YUR6</accession>
<dbReference type="NCBIfam" id="NF041496">
    <property type="entry name" value="MobQ"/>
    <property type="match status" value="1"/>
</dbReference>
<comment type="similarity">
    <text evidence="1">Belongs to the MobA/MobL family.</text>
</comment>
<evidence type="ECO:0000256" key="3">
    <source>
        <dbReference type="SAM" id="MobiDB-lite"/>
    </source>
</evidence>
<evidence type="ECO:0000256" key="2">
    <source>
        <dbReference type="ARBA" id="ARBA00022971"/>
    </source>
</evidence>
<dbReference type="Gene3D" id="3.30.930.30">
    <property type="match status" value="1"/>
</dbReference>
<reference evidence="5 6" key="1">
    <citation type="submission" date="2018-08" db="EMBL/GenBank/DDBJ databases">
        <title>Sphingobium sp. EO9.</title>
        <authorList>
            <person name="Park Y."/>
            <person name="Kim K.H."/>
            <person name="Jeon C.O."/>
        </authorList>
    </citation>
    <scope>NUCLEOTIDE SEQUENCE [LARGE SCALE GENOMIC DNA]</scope>
    <source>
        <strain evidence="5 6">EO9</strain>
    </source>
</reference>
<dbReference type="Pfam" id="PF03389">
    <property type="entry name" value="MobA_MobL"/>
    <property type="match status" value="1"/>
</dbReference>
<dbReference type="InterPro" id="IPR027417">
    <property type="entry name" value="P-loop_NTPase"/>
</dbReference>
<dbReference type="Gene3D" id="3.40.50.300">
    <property type="entry name" value="P-loop containing nucleotide triphosphate hydrolases"/>
    <property type="match status" value="2"/>
</dbReference>
<dbReference type="EMBL" id="QVRA01000005">
    <property type="protein sequence ID" value="RJG55869.1"/>
    <property type="molecule type" value="Genomic_DNA"/>
</dbReference>
<keyword evidence="6" id="KW-1185">Reference proteome</keyword>
<proteinExistence type="inferred from homology"/>
<dbReference type="Pfam" id="PF13604">
    <property type="entry name" value="AAA_30"/>
    <property type="match status" value="1"/>
</dbReference>
<dbReference type="InterPro" id="IPR014136">
    <property type="entry name" value="TraA_Ti"/>
</dbReference>
<protein>
    <submittedName>
        <fullName evidence="5">Ti-type conjugative transfer relaxase TraA</fullName>
    </submittedName>
</protein>
<evidence type="ECO:0000313" key="6">
    <source>
        <dbReference type="Proteomes" id="UP000283469"/>
    </source>
</evidence>
<dbReference type="Gene3D" id="2.30.30.940">
    <property type="match status" value="1"/>
</dbReference>
<sequence>MAIYHFSVQVIGRASGRSAVAAAAYRAAERLHDERLDRDHDFTNKSGVVHSEILLPEGAPERFADREKLWNEVEATEKRKDAQLAREVEFAIPREMNQAQGIELAQDFVRAEFVASGMIADLNVHWDVGADGQAKPHAHVMLTMREVDEDGFGAKERDWNRTELVEQWRERWADHVNERLAALDIDARIDHRSLEAQGIELEPQDKIGSAAQRMGERGLESERIEDHRAIAQRNGERIIAEPRVALDAITHQQATFTRRDMAMFVHRHTDGKDQFDRAMSAVRASPDLVELGKDGRGDDRFTSREMIETEQRLQRATELMAEREWHRVNEKDRAAALARAEGRGLLLTGEQRAAFEHVTDGRGLSVVVGYAGTGKSAMLGVAREACERAGYEVRGAALSGIAAEGLENSSGIASRTIAGLEHQWGQGRELLTARDVLVIDEAGMVGTRQMERVLSHAADAGAKVVLIGDPQQLQAIEAGAAFRAINERHGGVEITEIRRQREGWQQDATRHLATGRTGEAIRAYADHGMVYQAETREAARSELVERWDRERIAAPQQTRIILTHTNDEVRELNEAARERMRASHALGDDVLVKAERGARVFASGDRIMFLKNERDLQVKNGTLGTIEKVSPEHIAVRTDDGRSVAFDTKHYAHVDHGYAATVHKAQGMSVDRSHMLATPGMDRHGAYVGMSRHRDGMGLHYGRDDFKDEARLFRTLSRERAKDMASDYERREPVQAFAERRGISFGERIAEIARAGAEKARGIFDGLRLSLPGQDRAPSAMPERQRGMFDGIDLGRFVSQSDPARERQREHDPQPLRAGGLRGAVERYARAWQAIEQTRAQGIDAMPHQREALDRAREALDAIRTEGSTDLNSAFRGGPELIREAAEGRGQDAMRAMQSEAEIRIDPFQRADRFVEGWQQLRQQHEELVRDGDFRGAKTTAQHMADMAKSLERDAQLESVLGLRSRELGLEIGADMGRGLSRDLADSIPFDHGRDISRGMER</sequence>
<dbReference type="SUPFAM" id="SSF52540">
    <property type="entry name" value="P-loop containing nucleoside triphosphate hydrolases"/>
    <property type="match status" value="2"/>
</dbReference>
<dbReference type="NCBIfam" id="NF010464">
    <property type="entry name" value="PRK13889.1"/>
    <property type="match status" value="1"/>
</dbReference>
<dbReference type="OrthoDB" id="98563at2"/>
<gene>
    <name evidence="5" type="primary">traA</name>
    <name evidence="5" type="ORF">D0Z70_07480</name>
</gene>
<keyword evidence="2" id="KW-0184">Conjugation</keyword>
<evidence type="ECO:0000256" key="1">
    <source>
        <dbReference type="ARBA" id="ARBA00010873"/>
    </source>
</evidence>
<comment type="caution">
    <text evidence="5">The sequence shown here is derived from an EMBL/GenBank/DDBJ whole genome shotgun (WGS) entry which is preliminary data.</text>
</comment>
<dbReference type="RefSeq" id="WP_119744950.1">
    <property type="nucleotide sequence ID" value="NZ_QVRA01000005.1"/>
</dbReference>
<name>A0A418YUR6_9SPHN</name>
<dbReference type="CDD" id="cd17933">
    <property type="entry name" value="DEXSc_RecD-like"/>
    <property type="match status" value="1"/>
</dbReference>
<feature type="region of interest" description="Disordered" evidence="3">
    <location>
        <begin position="983"/>
        <end position="1002"/>
    </location>
</feature>
<evidence type="ECO:0000313" key="5">
    <source>
        <dbReference type="EMBL" id="RJG55869.1"/>
    </source>
</evidence>
<dbReference type="NCBIfam" id="TIGR02768">
    <property type="entry name" value="TraA_Ti"/>
    <property type="match status" value="1"/>
</dbReference>
<evidence type="ECO:0000259" key="4">
    <source>
        <dbReference type="Pfam" id="PF03389"/>
    </source>
</evidence>
<feature type="domain" description="MobA/MobL protein" evidence="4">
    <location>
        <begin position="17"/>
        <end position="217"/>
    </location>
</feature>